<keyword evidence="2" id="KW-1185">Reference proteome</keyword>
<gene>
    <name evidence="1" type="ORF">RHGRI_000366</name>
</gene>
<dbReference type="Proteomes" id="UP000823749">
    <property type="component" value="Chromosome 1"/>
</dbReference>
<dbReference type="AlphaFoldDB" id="A0AAV6LHF1"/>
<name>A0AAV6LHF1_9ERIC</name>
<proteinExistence type="predicted"/>
<organism evidence="1 2">
    <name type="scientific">Rhododendron griersonianum</name>
    <dbReference type="NCBI Taxonomy" id="479676"/>
    <lineage>
        <taxon>Eukaryota</taxon>
        <taxon>Viridiplantae</taxon>
        <taxon>Streptophyta</taxon>
        <taxon>Embryophyta</taxon>
        <taxon>Tracheophyta</taxon>
        <taxon>Spermatophyta</taxon>
        <taxon>Magnoliopsida</taxon>
        <taxon>eudicotyledons</taxon>
        <taxon>Gunneridae</taxon>
        <taxon>Pentapetalae</taxon>
        <taxon>asterids</taxon>
        <taxon>Ericales</taxon>
        <taxon>Ericaceae</taxon>
        <taxon>Ericoideae</taxon>
        <taxon>Rhodoreae</taxon>
        <taxon>Rhododendron</taxon>
    </lineage>
</organism>
<reference evidence="1" key="1">
    <citation type="submission" date="2020-08" db="EMBL/GenBank/DDBJ databases">
        <title>Plant Genome Project.</title>
        <authorList>
            <person name="Zhang R.-G."/>
        </authorList>
    </citation>
    <scope>NUCLEOTIDE SEQUENCE</scope>
    <source>
        <strain evidence="1">WSP0</strain>
        <tissue evidence="1">Leaf</tissue>
    </source>
</reference>
<evidence type="ECO:0000313" key="2">
    <source>
        <dbReference type="Proteomes" id="UP000823749"/>
    </source>
</evidence>
<protein>
    <submittedName>
        <fullName evidence="1">Uncharacterized protein</fullName>
    </submittedName>
</protein>
<sequence length="61" mass="6640">MTWDIVAKLTEQISSFDFRLFSSSISSLVEKACLLGVGTSSVSFLSIEYTSNIDGLSSHFS</sequence>
<accession>A0AAV6LHF1</accession>
<comment type="caution">
    <text evidence="1">The sequence shown here is derived from an EMBL/GenBank/DDBJ whole genome shotgun (WGS) entry which is preliminary data.</text>
</comment>
<dbReference type="EMBL" id="JACTNZ010000001">
    <property type="protein sequence ID" value="KAG5564150.1"/>
    <property type="molecule type" value="Genomic_DNA"/>
</dbReference>
<evidence type="ECO:0000313" key="1">
    <source>
        <dbReference type="EMBL" id="KAG5564150.1"/>
    </source>
</evidence>